<feature type="domain" description="Lipid/polyisoprenoid-binding YceI-like" evidence="2">
    <location>
        <begin position="16"/>
        <end position="173"/>
    </location>
</feature>
<comment type="caution">
    <text evidence="3">The sequence shown here is derived from an EMBL/GenBank/DDBJ whole genome shotgun (WGS) entry which is preliminary data.</text>
</comment>
<dbReference type="Gene3D" id="2.40.128.110">
    <property type="entry name" value="Lipid/polyisoprenoid-binding, YceI-like"/>
    <property type="match status" value="1"/>
</dbReference>
<name>A0A2N8TSG3_9ACTN</name>
<dbReference type="InterPro" id="IPR036761">
    <property type="entry name" value="TTHA0802/YceI-like_sf"/>
</dbReference>
<keyword evidence="4" id="KW-1185">Reference proteome</keyword>
<dbReference type="OrthoDB" id="9811006at2"/>
<dbReference type="RefSeq" id="WP_102909019.1">
    <property type="nucleotide sequence ID" value="NZ_POUC01000065.1"/>
</dbReference>
<evidence type="ECO:0000259" key="2">
    <source>
        <dbReference type="SMART" id="SM00867"/>
    </source>
</evidence>
<sequence length="174" mass="18850">MAIPGTSEQSLPAAGTYEIDPVASTVRFDTRAMFGLLPVRGTFTISHGRITVAESPEESSVEVAMDAASFESGNQQRDDHVRSSDYLDVARHPEIAFRSQRLESSAQDASLQGELTVCGVTQPVSVRVTSVAYEDRRITANGTTTLDRYAFGVTKAKGMTGRHLKITLEVVADR</sequence>
<dbReference type="SUPFAM" id="SSF101874">
    <property type="entry name" value="YceI-like"/>
    <property type="match status" value="1"/>
</dbReference>
<dbReference type="AlphaFoldDB" id="A0A2N8TSG3"/>
<comment type="similarity">
    <text evidence="1">Belongs to the UPF0312 family.</text>
</comment>
<evidence type="ECO:0000256" key="1">
    <source>
        <dbReference type="ARBA" id="ARBA00008812"/>
    </source>
</evidence>
<gene>
    <name evidence="3" type="ORF">C1J00_11945</name>
</gene>
<organism evidence="3 4">
    <name type="scientific">Streptomyces cahuitamycinicus</name>
    <dbReference type="NCBI Taxonomy" id="2070367"/>
    <lineage>
        <taxon>Bacteria</taxon>
        <taxon>Bacillati</taxon>
        <taxon>Actinomycetota</taxon>
        <taxon>Actinomycetes</taxon>
        <taxon>Kitasatosporales</taxon>
        <taxon>Streptomycetaceae</taxon>
        <taxon>Streptomyces</taxon>
    </lineage>
</organism>
<accession>A0A2N8TSG3</accession>
<proteinExistence type="inferred from homology"/>
<evidence type="ECO:0000313" key="4">
    <source>
        <dbReference type="Proteomes" id="UP000235943"/>
    </source>
</evidence>
<protein>
    <submittedName>
        <fullName evidence="3">YceI family protein</fullName>
    </submittedName>
</protein>
<reference evidence="3 4" key="1">
    <citation type="submission" date="2018-01" db="EMBL/GenBank/DDBJ databases">
        <title>Draft genome sequence of Streptomyces sp. 13K301.</title>
        <authorList>
            <person name="Sahin N."/>
            <person name="Saygin H."/>
            <person name="Ay H."/>
        </authorList>
    </citation>
    <scope>NUCLEOTIDE SEQUENCE [LARGE SCALE GENOMIC DNA]</scope>
    <source>
        <strain evidence="3 4">13K301</strain>
    </source>
</reference>
<evidence type="ECO:0000313" key="3">
    <source>
        <dbReference type="EMBL" id="PNG21959.1"/>
    </source>
</evidence>
<dbReference type="PANTHER" id="PTHR34406">
    <property type="entry name" value="PROTEIN YCEI"/>
    <property type="match status" value="1"/>
</dbReference>
<dbReference type="Proteomes" id="UP000235943">
    <property type="component" value="Unassembled WGS sequence"/>
</dbReference>
<dbReference type="InterPro" id="IPR007372">
    <property type="entry name" value="Lipid/polyisoprenoid-bd_YceI"/>
</dbReference>
<dbReference type="SMART" id="SM00867">
    <property type="entry name" value="YceI"/>
    <property type="match status" value="1"/>
</dbReference>
<dbReference type="EMBL" id="POUC01000065">
    <property type="protein sequence ID" value="PNG21959.1"/>
    <property type="molecule type" value="Genomic_DNA"/>
</dbReference>
<dbReference type="Pfam" id="PF04264">
    <property type="entry name" value="YceI"/>
    <property type="match status" value="1"/>
</dbReference>
<dbReference type="PANTHER" id="PTHR34406:SF1">
    <property type="entry name" value="PROTEIN YCEI"/>
    <property type="match status" value="1"/>
</dbReference>